<dbReference type="AlphaFoldDB" id="A0A6M3LME7"/>
<gene>
    <name evidence="2" type="ORF">MM415B03731_0007</name>
</gene>
<dbReference type="EMBL" id="MT143263">
    <property type="protein sequence ID" value="QJA94822.1"/>
    <property type="molecule type" value="Genomic_DNA"/>
</dbReference>
<dbReference type="Gene3D" id="1.10.1660.10">
    <property type="match status" value="1"/>
</dbReference>
<feature type="domain" description="Helix-turn-helix" evidence="1">
    <location>
        <begin position="11"/>
        <end position="58"/>
    </location>
</feature>
<proteinExistence type="predicted"/>
<protein>
    <submittedName>
        <fullName evidence="2">Putative DNA binding, helix-turn-helix domain containing protein</fullName>
    </submittedName>
</protein>
<evidence type="ECO:0000313" key="2">
    <source>
        <dbReference type="EMBL" id="QJA94822.1"/>
    </source>
</evidence>
<dbReference type="SUPFAM" id="SSF46955">
    <property type="entry name" value="Putative DNA-binding domain"/>
    <property type="match status" value="1"/>
</dbReference>
<sequence length="71" mass="8007">MMQDMKIEHRYKLSEVAEILGVSHATVWRWCAAGKLAHIVLPSGQRQVLASEIERLLEPWPPNSAAPKTTE</sequence>
<dbReference type="InterPro" id="IPR041657">
    <property type="entry name" value="HTH_17"/>
</dbReference>
<organism evidence="2">
    <name type="scientific">viral metagenome</name>
    <dbReference type="NCBI Taxonomy" id="1070528"/>
    <lineage>
        <taxon>unclassified sequences</taxon>
        <taxon>metagenomes</taxon>
        <taxon>organismal metagenomes</taxon>
    </lineage>
</organism>
<evidence type="ECO:0000259" key="1">
    <source>
        <dbReference type="Pfam" id="PF12728"/>
    </source>
</evidence>
<name>A0A6M3LME7_9ZZZZ</name>
<dbReference type="Pfam" id="PF12728">
    <property type="entry name" value="HTH_17"/>
    <property type="match status" value="1"/>
</dbReference>
<reference evidence="2" key="1">
    <citation type="submission" date="2020-03" db="EMBL/GenBank/DDBJ databases">
        <title>The deep terrestrial virosphere.</title>
        <authorList>
            <person name="Holmfeldt K."/>
            <person name="Nilsson E."/>
            <person name="Simone D."/>
            <person name="Lopez-Fernandez M."/>
            <person name="Wu X."/>
            <person name="de Brujin I."/>
            <person name="Lundin D."/>
            <person name="Andersson A."/>
            <person name="Bertilsson S."/>
            <person name="Dopson M."/>
        </authorList>
    </citation>
    <scope>NUCLEOTIDE SEQUENCE</scope>
    <source>
        <strain evidence="2">MM415B03731</strain>
    </source>
</reference>
<accession>A0A6M3LME7</accession>
<dbReference type="InterPro" id="IPR009061">
    <property type="entry name" value="DNA-bd_dom_put_sf"/>
</dbReference>